<evidence type="ECO:0000313" key="3">
    <source>
        <dbReference type="Proteomes" id="UP001293593"/>
    </source>
</evidence>
<reference evidence="2" key="1">
    <citation type="submission" date="2023-10" db="EMBL/GenBank/DDBJ databases">
        <title>Chromosome-level genome of the transformable northern wattle, Acacia crassicarpa.</title>
        <authorList>
            <person name="Massaro I."/>
            <person name="Sinha N.R."/>
            <person name="Poethig S."/>
            <person name="Leichty A.R."/>
        </authorList>
    </citation>
    <scope>NUCLEOTIDE SEQUENCE</scope>
    <source>
        <strain evidence="2">Acra3RX</strain>
        <tissue evidence="2">Leaf</tissue>
    </source>
</reference>
<dbReference type="Proteomes" id="UP001293593">
    <property type="component" value="Unassembled WGS sequence"/>
</dbReference>
<proteinExistence type="predicted"/>
<evidence type="ECO:0000313" key="2">
    <source>
        <dbReference type="EMBL" id="KAK4266100.1"/>
    </source>
</evidence>
<feature type="compositionally biased region" description="Polar residues" evidence="1">
    <location>
        <begin position="49"/>
        <end position="79"/>
    </location>
</feature>
<sequence>MRSESQNGRQKILKQVHRRGNGSATTSARSFKSHRQKTQRRQYFESQIGEENSATILHPNSSTGSRTADNSPSSLRSPQRIATATIVETKKHNTESGENLSLDLANSRRGFECPKKLHRRDQGRPASGNFQTQIHKMVECGSKRWCALDGPLLEQSVEPERVKKNR</sequence>
<feature type="compositionally biased region" description="Basic residues" evidence="1">
    <location>
        <begin position="11"/>
        <end position="20"/>
    </location>
</feature>
<name>A0AAE1J964_9FABA</name>
<protein>
    <submittedName>
        <fullName evidence="2">Uncharacterized protein</fullName>
    </submittedName>
</protein>
<feature type="compositionally biased region" description="Basic residues" evidence="1">
    <location>
        <begin position="31"/>
        <end position="40"/>
    </location>
</feature>
<dbReference type="EMBL" id="JAWXYG010000008">
    <property type="protein sequence ID" value="KAK4266100.1"/>
    <property type="molecule type" value="Genomic_DNA"/>
</dbReference>
<feature type="region of interest" description="Disordered" evidence="1">
    <location>
        <begin position="1"/>
        <end position="79"/>
    </location>
</feature>
<dbReference type="AlphaFoldDB" id="A0AAE1J964"/>
<accession>A0AAE1J964</accession>
<organism evidence="2 3">
    <name type="scientific">Acacia crassicarpa</name>
    <name type="common">northern wattle</name>
    <dbReference type="NCBI Taxonomy" id="499986"/>
    <lineage>
        <taxon>Eukaryota</taxon>
        <taxon>Viridiplantae</taxon>
        <taxon>Streptophyta</taxon>
        <taxon>Embryophyta</taxon>
        <taxon>Tracheophyta</taxon>
        <taxon>Spermatophyta</taxon>
        <taxon>Magnoliopsida</taxon>
        <taxon>eudicotyledons</taxon>
        <taxon>Gunneridae</taxon>
        <taxon>Pentapetalae</taxon>
        <taxon>rosids</taxon>
        <taxon>fabids</taxon>
        <taxon>Fabales</taxon>
        <taxon>Fabaceae</taxon>
        <taxon>Caesalpinioideae</taxon>
        <taxon>mimosoid clade</taxon>
        <taxon>Acacieae</taxon>
        <taxon>Acacia</taxon>
    </lineage>
</organism>
<keyword evidence="3" id="KW-1185">Reference proteome</keyword>
<gene>
    <name evidence="2" type="ORF">QN277_027070</name>
</gene>
<evidence type="ECO:0000256" key="1">
    <source>
        <dbReference type="SAM" id="MobiDB-lite"/>
    </source>
</evidence>
<comment type="caution">
    <text evidence="2">The sequence shown here is derived from an EMBL/GenBank/DDBJ whole genome shotgun (WGS) entry which is preliminary data.</text>
</comment>